<keyword evidence="1" id="KW-0175">Coiled coil</keyword>
<feature type="compositionally biased region" description="Basic and acidic residues" evidence="2">
    <location>
        <begin position="284"/>
        <end position="296"/>
    </location>
</feature>
<evidence type="ECO:0000256" key="1">
    <source>
        <dbReference type="SAM" id="Coils"/>
    </source>
</evidence>
<comment type="caution">
    <text evidence="3">The sequence shown here is derived from an EMBL/GenBank/DDBJ whole genome shotgun (WGS) entry which is preliminary data.</text>
</comment>
<dbReference type="Proteomes" id="UP000095192">
    <property type="component" value="Unassembled WGS sequence"/>
</dbReference>
<feature type="compositionally biased region" description="Low complexity" evidence="2">
    <location>
        <begin position="56"/>
        <end position="67"/>
    </location>
</feature>
<protein>
    <submittedName>
        <fullName evidence="3">Uncharacterized protein</fullName>
    </submittedName>
</protein>
<gene>
    <name evidence="3" type="ORF">cyc_07370</name>
</gene>
<feature type="region of interest" description="Disordered" evidence="2">
    <location>
        <begin position="1"/>
        <end position="99"/>
    </location>
</feature>
<reference evidence="3 4" key="1">
    <citation type="journal article" date="2016" name="BMC Genomics">
        <title>Comparative genomics reveals Cyclospora cayetanensis possesses coccidia-like metabolism and invasion components but unique surface antigens.</title>
        <authorList>
            <person name="Liu S."/>
            <person name="Wang L."/>
            <person name="Zheng H."/>
            <person name="Xu Z."/>
            <person name="Roellig D.M."/>
            <person name="Li N."/>
            <person name="Frace M.A."/>
            <person name="Tang K."/>
            <person name="Arrowood M.J."/>
            <person name="Moss D.M."/>
            <person name="Zhang L."/>
            <person name="Feng Y."/>
            <person name="Xiao L."/>
        </authorList>
    </citation>
    <scope>NUCLEOTIDE SEQUENCE [LARGE SCALE GENOMIC DNA]</scope>
    <source>
        <strain evidence="3 4">CHN_HEN01</strain>
    </source>
</reference>
<evidence type="ECO:0000256" key="2">
    <source>
        <dbReference type="SAM" id="MobiDB-lite"/>
    </source>
</evidence>
<accession>A0A1D3D2Q9</accession>
<sequence length="630" mass="67489">MPCSSTDEGAWNGSLASNSLDSEDQRAVVRNGEGGSSDGDSDRDFFTPLSSPQRDLPAPSLPLTAPLRGDASEQHSRLSPAEGEEGGSMLLGRNDHSQLKSTSTSCLPVAQECRLLLGRFPLRRRFMSADCGTSYAQQQQHTDAQRVAAVSTVAGLQLLAKTTVAGEATKERMAMERRISRSPLPNEDIRMPLVPPPVSLSPLLVSTRGGPPALRSLQFPAAANPPAVSGAPGTEGEEALPPNSSATDDTPGRLQPDKRMSFTFITSQSQAEEQQSCQDGAQSHCREDEPLLRQRDEEDDQNEGLQGIKRRRFSLETCDATFTFPSVQTAAAVASPKANNRDTVGLQPQQQRHAQMNCVEAPACEEEVDFGSYRKRKRGGDCSARLLLMLQPNGAAAADAALLDVLGTALTAEETRELRMKQQKEAEAAAAAAAEAAAQAKAAAAAAAAAEAKAAEEAQAAAQRSQTEGEKAQPPSAVSGEAGDTRSSTVLRSPAPLTVAAALPVGSSAAISSPIFGSASLSHSPSNDTRHFSSFRFDATVSAAADKQRESCVRQQPIRFRCEQEPRSGRPAGWYEAAVTRGRMVIRREEQASNSLTGWLIGQRDSWRMTWGMKQRYSAYSVPHCYKLRW</sequence>
<dbReference type="AlphaFoldDB" id="A0A1D3D2Q9"/>
<evidence type="ECO:0000313" key="4">
    <source>
        <dbReference type="Proteomes" id="UP000095192"/>
    </source>
</evidence>
<organism evidence="3 4">
    <name type="scientific">Cyclospora cayetanensis</name>
    <dbReference type="NCBI Taxonomy" id="88456"/>
    <lineage>
        <taxon>Eukaryota</taxon>
        <taxon>Sar</taxon>
        <taxon>Alveolata</taxon>
        <taxon>Apicomplexa</taxon>
        <taxon>Conoidasida</taxon>
        <taxon>Coccidia</taxon>
        <taxon>Eucoccidiorida</taxon>
        <taxon>Eimeriorina</taxon>
        <taxon>Eimeriidae</taxon>
        <taxon>Cyclospora</taxon>
    </lineage>
</organism>
<dbReference type="VEuPathDB" id="ToxoDB:LOC34623351"/>
<dbReference type="EMBL" id="JROU02000996">
    <property type="protein sequence ID" value="OEH77737.1"/>
    <property type="molecule type" value="Genomic_DNA"/>
</dbReference>
<proteinExistence type="predicted"/>
<dbReference type="VEuPathDB" id="ToxoDB:cyc_07370"/>
<feature type="coiled-coil region" evidence="1">
    <location>
        <begin position="423"/>
        <end position="453"/>
    </location>
</feature>
<feature type="region of interest" description="Disordered" evidence="2">
    <location>
        <begin position="215"/>
        <end position="308"/>
    </location>
</feature>
<dbReference type="InParanoid" id="A0A1D3D2Q9"/>
<name>A0A1D3D2Q9_9EIME</name>
<evidence type="ECO:0000313" key="3">
    <source>
        <dbReference type="EMBL" id="OEH77737.1"/>
    </source>
</evidence>
<feature type="region of interest" description="Disordered" evidence="2">
    <location>
        <begin position="458"/>
        <end position="491"/>
    </location>
</feature>
<keyword evidence="4" id="KW-1185">Reference proteome</keyword>
<feature type="compositionally biased region" description="Low complexity" evidence="2">
    <location>
        <begin position="267"/>
        <end position="278"/>
    </location>
</feature>